<feature type="coiled-coil region" evidence="4">
    <location>
        <begin position="236"/>
        <end position="266"/>
    </location>
</feature>
<dbReference type="InterPro" id="IPR051212">
    <property type="entry name" value="Type-I_RE_S_subunit"/>
</dbReference>
<dbReference type="EMBL" id="SMAK01000015">
    <property type="protein sequence ID" value="TCT04527.1"/>
    <property type="molecule type" value="Genomic_DNA"/>
</dbReference>
<keyword evidence="3" id="KW-0238">DNA-binding</keyword>
<evidence type="ECO:0000313" key="6">
    <source>
        <dbReference type="EMBL" id="TCT04527.1"/>
    </source>
</evidence>
<protein>
    <submittedName>
        <fullName evidence="6">Type I restriction enzyme S subunit</fullName>
    </submittedName>
</protein>
<evidence type="ECO:0000259" key="5">
    <source>
        <dbReference type="Pfam" id="PF01420"/>
    </source>
</evidence>
<dbReference type="RefSeq" id="WP_132807789.1">
    <property type="nucleotide sequence ID" value="NZ_SMAK01000015.1"/>
</dbReference>
<dbReference type="GO" id="GO:0009307">
    <property type="term" value="P:DNA restriction-modification system"/>
    <property type="evidence" value="ECO:0007669"/>
    <property type="project" value="UniProtKB-KW"/>
</dbReference>
<evidence type="ECO:0000256" key="3">
    <source>
        <dbReference type="ARBA" id="ARBA00023125"/>
    </source>
</evidence>
<comment type="caution">
    <text evidence="6">The sequence shown here is derived from an EMBL/GenBank/DDBJ whole genome shotgun (WGS) entry which is preliminary data.</text>
</comment>
<feature type="domain" description="Type I restriction modification DNA specificity" evidence="5">
    <location>
        <begin position="87"/>
        <end position="248"/>
    </location>
</feature>
<dbReference type="SUPFAM" id="SSF116734">
    <property type="entry name" value="DNA methylase specificity domain"/>
    <property type="match status" value="2"/>
</dbReference>
<comment type="similarity">
    <text evidence="1">Belongs to the type-I restriction system S methylase family.</text>
</comment>
<dbReference type="CDD" id="cd17260">
    <property type="entry name" value="RMtype1_S_EcoEI-TRD1-CR1_like"/>
    <property type="match status" value="1"/>
</dbReference>
<dbReference type="InterPro" id="IPR044946">
    <property type="entry name" value="Restrct_endonuc_typeI_TRD_sf"/>
</dbReference>
<keyword evidence="4" id="KW-0175">Coiled coil</keyword>
<dbReference type="Gene3D" id="3.90.220.20">
    <property type="entry name" value="DNA methylase specificity domains"/>
    <property type="match status" value="3"/>
</dbReference>
<dbReference type="GO" id="GO:0003677">
    <property type="term" value="F:DNA binding"/>
    <property type="evidence" value="ECO:0007669"/>
    <property type="project" value="UniProtKB-KW"/>
</dbReference>
<evidence type="ECO:0000256" key="1">
    <source>
        <dbReference type="ARBA" id="ARBA00010923"/>
    </source>
</evidence>
<dbReference type="PANTHER" id="PTHR43140">
    <property type="entry name" value="TYPE-1 RESTRICTION ENZYME ECOKI SPECIFICITY PROTEIN"/>
    <property type="match status" value="1"/>
</dbReference>
<dbReference type="PANTHER" id="PTHR43140:SF1">
    <property type="entry name" value="TYPE I RESTRICTION ENZYME ECOKI SPECIFICITY SUBUNIT"/>
    <property type="match status" value="1"/>
</dbReference>
<keyword evidence="7" id="KW-1185">Reference proteome</keyword>
<gene>
    <name evidence="6" type="ORF">EDC22_1156</name>
</gene>
<dbReference type="OrthoDB" id="164285at2"/>
<keyword evidence="2" id="KW-0680">Restriction system</keyword>
<name>A0A4R3M0C6_9HYPH</name>
<evidence type="ECO:0000256" key="4">
    <source>
        <dbReference type="SAM" id="Coils"/>
    </source>
</evidence>
<reference evidence="6 7" key="1">
    <citation type="submission" date="2019-03" db="EMBL/GenBank/DDBJ databases">
        <title>Genomic Encyclopedia of Type Strains, Phase IV (KMG-IV): sequencing the most valuable type-strain genomes for metagenomic binning, comparative biology and taxonomic classification.</title>
        <authorList>
            <person name="Goeker M."/>
        </authorList>
    </citation>
    <scope>NUCLEOTIDE SEQUENCE [LARGE SCALE GENOMIC DNA]</scope>
    <source>
        <strain evidence="6 7">DSM 19345</strain>
    </source>
</reference>
<dbReference type="InterPro" id="IPR000055">
    <property type="entry name" value="Restrct_endonuc_typeI_TRD"/>
</dbReference>
<organism evidence="6 7">
    <name type="scientific">Tepidamorphus gemmatus</name>
    <dbReference type="NCBI Taxonomy" id="747076"/>
    <lineage>
        <taxon>Bacteria</taxon>
        <taxon>Pseudomonadati</taxon>
        <taxon>Pseudomonadota</taxon>
        <taxon>Alphaproteobacteria</taxon>
        <taxon>Hyphomicrobiales</taxon>
        <taxon>Tepidamorphaceae</taxon>
        <taxon>Tepidamorphus</taxon>
    </lineage>
</organism>
<proteinExistence type="inferred from homology"/>
<accession>A0A4R3M0C6</accession>
<dbReference type="AlphaFoldDB" id="A0A4R3M0C6"/>
<dbReference type="Pfam" id="PF01420">
    <property type="entry name" value="Methylase_S"/>
    <property type="match status" value="1"/>
</dbReference>
<evidence type="ECO:0000256" key="2">
    <source>
        <dbReference type="ARBA" id="ARBA00022747"/>
    </source>
</evidence>
<dbReference type="Proteomes" id="UP000295678">
    <property type="component" value="Unassembled WGS sequence"/>
</dbReference>
<evidence type="ECO:0000313" key="7">
    <source>
        <dbReference type="Proteomes" id="UP000295678"/>
    </source>
</evidence>
<dbReference type="CDD" id="cd17262">
    <property type="entry name" value="RMtype1_S_Aco12261I-TRD2-CR2"/>
    <property type="match status" value="1"/>
</dbReference>
<sequence>MNPERLLAHYETIADAPDAIPRLRRFVLDLAVRGKLVPQDPNDEPASELLKRIAAEKARLVKAGEIKREKSVARTSADDLSFDLPAGWSFASLSEVAACLDHRRIPVNSTEREARIASKSREELFPYYGATQQQGWIDDYLFDGEFILLGEDGVPFGDPFRTKAYLISGKSWVNNHAHVFQAILTSPQFLVHYLNVFDYSGRVVGTTRAKLNQAQAVTIPCPIPPLAEQHRIVAKVDELMALIDRLEAARAEREATRDRLTAASLARLNAPDPETFRDDARFALDALPALTARADQIKQFRQTILNLAVRGKLVPQDPNDEPASELLKRIAAEKARLVKDGKIRTPRAIPALPELPYPIPANWRWSQLAEIGVLSPRNEAPDALEASFVPMSLIPAEYGVANHHEVRRWGEIKKGYTHLAEGDVGLAKITPCFENGKSAVFRNLTGGIGAGTTELHVVRPLFVDQDYILLFLKSPHFIETGIPKMTGTAGQKRVPFEYFAYSPFPLPPLAEQRRIVAKVDELMALCDRLETSLATADDTRRRLLEALLAEALAPAEDRELEAAE</sequence>